<evidence type="ECO:0000313" key="1">
    <source>
        <dbReference type="EMBL" id="EKJ75987.1"/>
    </source>
</evidence>
<gene>
    <name evidence="1" type="ORF">FPSE_03759</name>
</gene>
<dbReference type="HOGENOM" id="CLU_031555_3_2_1"/>
<dbReference type="AlphaFoldDB" id="K3VLY1"/>
<accession>K3VLY1</accession>
<dbReference type="GeneID" id="20362378"/>
<name>K3VLY1_FUSPC</name>
<reference evidence="1 2" key="1">
    <citation type="journal article" date="2012" name="PLoS Pathog.">
        <title>Comparative pathogenomics reveals horizontally acquired novel virulence genes in fungi infecting cereal hosts.</title>
        <authorList>
            <person name="Gardiner D.M."/>
            <person name="McDonald M.C."/>
            <person name="Covarelli L."/>
            <person name="Solomon P.S."/>
            <person name="Rusu A.G."/>
            <person name="Marshall M."/>
            <person name="Kazan K."/>
            <person name="Chakraborty S."/>
            <person name="McDonald B.A."/>
            <person name="Manners J.M."/>
        </authorList>
    </citation>
    <scope>NUCLEOTIDE SEQUENCE [LARGE SCALE GENOMIC DNA]</scope>
    <source>
        <strain evidence="1 2">CS3096</strain>
    </source>
</reference>
<dbReference type="RefSeq" id="XP_009255154.1">
    <property type="nucleotide sequence ID" value="XM_009256879.1"/>
</dbReference>
<dbReference type="KEGG" id="fpu:FPSE_03759"/>
<evidence type="ECO:0008006" key="3">
    <source>
        <dbReference type="Google" id="ProtNLM"/>
    </source>
</evidence>
<organism evidence="1 2">
    <name type="scientific">Fusarium pseudograminearum (strain CS3096)</name>
    <name type="common">Wheat and barley crown-rot fungus</name>
    <dbReference type="NCBI Taxonomy" id="1028729"/>
    <lineage>
        <taxon>Eukaryota</taxon>
        <taxon>Fungi</taxon>
        <taxon>Dikarya</taxon>
        <taxon>Ascomycota</taxon>
        <taxon>Pezizomycotina</taxon>
        <taxon>Sordariomycetes</taxon>
        <taxon>Hypocreomycetidae</taxon>
        <taxon>Hypocreales</taxon>
        <taxon>Nectriaceae</taxon>
        <taxon>Fusarium</taxon>
    </lineage>
</organism>
<dbReference type="EMBL" id="AFNW01000079">
    <property type="protein sequence ID" value="EKJ75987.1"/>
    <property type="molecule type" value="Genomic_DNA"/>
</dbReference>
<protein>
    <recommendedName>
        <fullName evidence="3">BTB domain-containing protein</fullName>
    </recommendedName>
</protein>
<proteinExistence type="predicted"/>
<dbReference type="Proteomes" id="UP000007978">
    <property type="component" value="Chromosome 1"/>
</dbReference>
<sequence length="373" mass="41550">MNDIVAPSAMTIDYEIIDPDGDTWIIISSPTVSPEGTDDTTTTDDPVAVEEVATVGESVAEGPGGIHDHPMALATDETANCQEGNDPVAELWIKVSRKHLSVASRRARIMFQGDYLETQKSESDGHYHWKMEALFHPEALSIVLRIIHAQNQGLPDSVTLKMLVEIATVVDDLQCSEALYFFTRAWTSRISQSIPSHMCDDLIEWIFITSVFGLDNRLKHAMNVAMMESTRRIDNLGLPILPSIIEMNVLCPRPESPFPDLSLSSAFEAVRSFNSPSLYLPSDSAIRESAFRCSPSLEDSQESVWVLEEDKNQHQMDWFGEVRQTNQTKSTTDTPKQLRAHQCRLQTHLKPGIDRLKAKAKALNLSGAWMGLG</sequence>
<evidence type="ECO:0000313" key="2">
    <source>
        <dbReference type="Proteomes" id="UP000007978"/>
    </source>
</evidence>
<keyword evidence="2" id="KW-1185">Reference proteome</keyword>
<dbReference type="OrthoDB" id="5326346at2759"/>
<comment type="caution">
    <text evidence="1">The sequence shown here is derived from an EMBL/GenBank/DDBJ whole genome shotgun (WGS) entry which is preliminary data.</text>
</comment>
<dbReference type="eggNOG" id="ENOG502R7KF">
    <property type="taxonomic scope" value="Eukaryota"/>
</dbReference>